<dbReference type="Proteomes" id="UP000520463">
    <property type="component" value="Unassembled WGS sequence"/>
</dbReference>
<feature type="non-terminal residue" evidence="3">
    <location>
        <position position="413"/>
    </location>
</feature>
<gene>
    <name evidence="3" type="primary">Bpifb4_0</name>
    <name evidence="3" type="ORF">FORRUF_R07873</name>
</gene>
<name>A0A7L0N2D3_9PASS</name>
<dbReference type="InterPro" id="IPR051660">
    <property type="entry name" value="BPI_fold-BPI/LBP"/>
</dbReference>
<dbReference type="Pfam" id="PF02886">
    <property type="entry name" value="LBP_BPI_CETP_C"/>
    <property type="match status" value="1"/>
</dbReference>
<evidence type="ECO:0000313" key="3">
    <source>
        <dbReference type="EMBL" id="NXK86588.1"/>
    </source>
</evidence>
<dbReference type="InterPro" id="IPR017942">
    <property type="entry name" value="Lipid-bd_serum_glycop_N"/>
</dbReference>
<dbReference type="AlphaFoldDB" id="A0A7L0N2D3"/>
<keyword evidence="1" id="KW-0732">Signal</keyword>
<feature type="chain" id="PRO_5029726283" evidence="1">
    <location>
        <begin position="21"/>
        <end position="413"/>
    </location>
</feature>
<dbReference type="InterPro" id="IPR017943">
    <property type="entry name" value="Bactericidal_perm-incr_a/b_dom"/>
</dbReference>
<feature type="non-terminal residue" evidence="3">
    <location>
        <position position="1"/>
    </location>
</feature>
<feature type="signal peptide" evidence="1">
    <location>
        <begin position="1"/>
        <end position="20"/>
    </location>
</feature>
<reference evidence="3 4" key="1">
    <citation type="submission" date="2019-09" db="EMBL/GenBank/DDBJ databases">
        <title>Bird 10,000 Genomes (B10K) Project - Family phase.</title>
        <authorList>
            <person name="Zhang G."/>
        </authorList>
    </citation>
    <scope>NUCLEOTIDE SEQUENCE [LARGE SCALE GENOMIC DNA]</scope>
    <source>
        <strain evidence="3">B10K-DU-001-43</strain>
        <tissue evidence="3">Muscle</tissue>
    </source>
</reference>
<evidence type="ECO:0000259" key="2">
    <source>
        <dbReference type="SMART" id="SM00328"/>
    </source>
</evidence>
<comment type="caution">
    <text evidence="3">The sequence shown here is derived from an EMBL/GenBank/DDBJ whole genome shotgun (WGS) entry which is preliminary data.</text>
</comment>
<accession>A0A7L0N2D3</accession>
<sequence length="413" mass="43667">TMPPALGIALLCTLRTPAWSHPRDTVLRLNKGLLSDGVAGGALVQGGLLCDEGLLDTAGMLSGPDDLLERGGLLGGHSLLGILGEGGLLSTSQGLTGLRIVELMLSRVSLWLLPGIGAHLNLYAQVALNGKSLLGLFNIAVEVNITVRVRLTMDGMGYPKLVTERCDTLLGGIKIRLLGGLLPIEDNLLASILNRLLPNLLCPVADVTLGLVNDQLGLVDSLVLLALLGSIQYTMSSLPLVTGQFLEVDLNVMTGGLVDYPLGKAETVPKPSQVPMSPLPPMADISSSQLGLLVNFLSSALFVLHTEGDLDLDIFTGMLPLLRASTLGALVPAVLKVYPELHELLLKIAVPEEPVVTLKKNEGVIQLMVTAEVMVIHPRGVQKSLCFLNIPTSLLAQFSVEGNKLKIGISLEK</sequence>
<dbReference type="PANTHER" id="PTHR46019:SF4">
    <property type="entry name" value="BPI FOLD-CONTAINING FAMILY B MEMBER 4"/>
    <property type="match status" value="1"/>
</dbReference>
<dbReference type="Gene3D" id="3.15.10.10">
    <property type="entry name" value="Bactericidal permeability-increasing protein, domain 1"/>
    <property type="match status" value="1"/>
</dbReference>
<dbReference type="InterPro" id="IPR001124">
    <property type="entry name" value="Lipid-bd_serum_glycop_C"/>
</dbReference>
<dbReference type="GO" id="GO:0008289">
    <property type="term" value="F:lipid binding"/>
    <property type="evidence" value="ECO:0007669"/>
    <property type="project" value="InterPro"/>
</dbReference>
<evidence type="ECO:0000256" key="1">
    <source>
        <dbReference type="SAM" id="SignalP"/>
    </source>
</evidence>
<dbReference type="OrthoDB" id="9905567at2759"/>
<feature type="domain" description="Lipid-binding serum glycoprotein N-terminal" evidence="2">
    <location>
        <begin position="28"/>
        <end position="259"/>
    </location>
</feature>
<proteinExistence type="predicted"/>
<dbReference type="PANTHER" id="PTHR46019">
    <property type="entry name" value="BPI FOLD-CONTAINING FAMILY B MEMBER 4-RELATED"/>
    <property type="match status" value="1"/>
</dbReference>
<protein>
    <submittedName>
        <fullName evidence="3">BPIB4 protein</fullName>
    </submittedName>
</protein>
<dbReference type="SUPFAM" id="SSF55394">
    <property type="entry name" value="Bactericidal permeability-increasing protein, BPI"/>
    <property type="match status" value="2"/>
</dbReference>
<keyword evidence="4" id="KW-1185">Reference proteome</keyword>
<dbReference type="SMART" id="SM00328">
    <property type="entry name" value="BPI1"/>
    <property type="match status" value="1"/>
</dbReference>
<dbReference type="Pfam" id="PF01273">
    <property type="entry name" value="LBP_BPI_CETP"/>
    <property type="match status" value="1"/>
</dbReference>
<dbReference type="EMBL" id="VXAU01000589">
    <property type="protein sequence ID" value="NXK86588.1"/>
    <property type="molecule type" value="Genomic_DNA"/>
</dbReference>
<evidence type="ECO:0000313" key="4">
    <source>
        <dbReference type="Proteomes" id="UP000520463"/>
    </source>
</evidence>
<organism evidence="3 4">
    <name type="scientific">Formicarius rufipectus</name>
    <dbReference type="NCBI Taxonomy" id="1118560"/>
    <lineage>
        <taxon>Eukaryota</taxon>
        <taxon>Metazoa</taxon>
        <taxon>Chordata</taxon>
        <taxon>Craniata</taxon>
        <taxon>Vertebrata</taxon>
        <taxon>Euteleostomi</taxon>
        <taxon>Archelosauria</taxon>
        <taxon>Archosauria</taxon>
        <taxon>Dinosauria</taxon>
        <taxon>Saurischia</taxon>
        <taxon>Theropoda</taxon>
        <taxon>Coelurosauria</taxon>
        <taxon>Aves</taxon>
        <taxon>Neognathae</taxon>
        <taxon>Neoaves</taxon>
        <taxon>Telluraves</taxon>
        <taxon>Australaves</taxon>
        <taxon>Passeriformes</taxon>
        <taxon>Formicariidae</taxon>
        <taxon>Formicarius</taxon>
    </lineage>
</organism>